<evidence type="ECO:0000313" key="6">
    <source>
        <dbReference type="Proteomes" id="UP001652626"/>
    </source>
</evidence>
<dbReference type="Proteomes" id="UP001652626">
    <property type="component" value="Chromosome 9"/>
</dbReference>
<keyword evidence="3" id="KW-0285">Flavoprotein</keyword>
<dbReference type="InterPro" id="IPR000172">
    <property type="entry name" value="GMC_OxRdtase_N"/>
</dbReference>
<evidence type="ECO:0000256" key="3">
    <source>
        <dbReference type="ARBA" id="ARBA00022630"/>
    </source>
</evidence>
<feature type="domain" description="Glucose-methanol-choline oxidoreductase N-terminal" evidence="5">
    <location>
        <begin position="300"/>
        <end position="314"/>
    </location>
</feature>
<proteinExistence type="inferred from homology"/>
<evidence type="ECO:0000259" key="5">
    <source>
        <dbReference type="PROSITE" id="PS00624"/>
    </source>
</evidence>
<evidence type="ECO:0000313" key="7">
    <source>
        <dbReference type="RefSeq" id="XP_064071921.1"/>
    </source>
</evidence>
<dbReference type="Pfam" id="PF05199">
    <property type="entry name" value="GMC_oxred_C"/>
    <property type="match status" value="1"/>
</dbReference>
<keyword evidence="4" id="KW-0274">FAD</keyword>
<name>A0ABM4AKU0_VANTA</name>
<evidence type="ECO:0000256" key="2">
    <source>
        <dbReference type="ARBA" id="ARBA00010790"/>
    </source>
</evidence>
<organism evidence="6 7">
    <name type="scientific">Vanessa tameamea</name>
    <name type="common">Kamehameha butterfly</name>
    <dbReference type="NCBI Taxonomy" id="334116"/>
    <lineage>
        <taxon>Eukaryota</taxon>
        <taxon>Metazoa</taxon>
        <taxon>Ecdysozoa</taxon>
        <taxon>Arthropoda</taxon>
        <taxon>Hexapoda</taxon>
        <taxon>Insecta</taxon>
        <taxon>Pterygota</taxon>
        <taxon>Neoptera</taxon>
        <taxon>Endopterygota</taxon>
        <taxon>Lepidoptera</taxon>
        <taxon>Glossata</taxon>
        <taxon>Ditrysia</taxon>
        <taxon>Papilionoidea</taxon>
        <taxon>Nymphalidae</taxon>
        <taxon>Nymphalinae</taxon>
        <taxon>Vanessa</taxon>
    </lineage>
</organism>
<sequence>MDSAVVFENAIRIQQALSVIGTLMLTAYLFPRQATVKDFEEYDFIIVGGGSAGSVIADRLSECSQFKVLVIEAGGDPPMESLVPVLYPYLSNSQYDWNITSVIEPNAGNGRKTKEFNLVCARVLGGGSSINYMMYVRGCPGDYYPWARLSNDSNWAYDNNLPYFIKSERMVSKEILQSPYRLYHGTKGFLGITRENRPETKKYLQAFEELGYDIVFDVNGKQSLGYTLPLNTIAEGIRQTTAYTNLGANKHRNNLYLLKRTVVTQILFDENNNAIGVKALTHDNKSITLKAKREVIVSSGSINTPKLLMLSGIGPREHLESQNIKVRSALPVGLNYQDHWLLQLSFKMEKSELPANPIKSYQIPFPVVTGYVKLNKTKSCAEYQTVNTIVPNDPEGPPLSCTFNFKYKDNICQNLYEASKGRNTMETALILLHPKSRGQITLRSSNPLDPPNVFTGIFSDKRDLEDYTSYVEDFVKVVNTTYFKSVQSEIIDLKLPECTDWTFGSREYWRCYVQTMATTSLHFIGTASLGSVVDSRLRVLNVNRLRVADASVMPSHTSGNPNAVVIMIAEKLADFVEQEHGHHGQCS</sequence>
<dbReference type="PANTHER" id="PTHR11552">
    <property type="entry name" value="GLUCOSE-METHANOL-CHOLINE GMC OXIDOREDUCTASE"/>
    <property type="match status" value="1"/>
</dbReference>
<comment type="cofactor">
    <cofactor evidence="1">
        <name>FAD</name>
        <dbReference type="ChEBI" id="CHEBI:57692"/>
    </cofactor>
</comment>
<reference evidence="7" key="1">
    <citation type="submission" date="2025-08" db="UniProtKB">
        <authorList>
            <consortium name="RefSeq"/>
        </authorList>
    </citation>
    <scope>IDENTIFICATION</scope>
    <source>
        <tissue evidence="7">Whole body</tissue>
    </source>
</reference>
<evidence type="ECO:0000256" key="4">
    <source>
        <dbReference type="ARBA" id="ARBA00022827"/>
    </source>
</evidence>
<dbReference type="RefSeq" id="XP_064071921.1">
    <property type="nucleotide sequence ID" value="XM_064215851.1"/>
</dbReference>
<evidence type="ECO:0000256" key="1">
    <source>
        <dbReference type="ARBA" id="ARBA00001974"/>
    </source>
</evidence>
<dbReference type="GeneID" id="113396934"/>
<gene>
    <name evidence="7" type="primary">LOC113396934</name>
</gene>
<dbReference type="InterPro" id="IPR012132">
    <property type="entry name" value="GMC_OxRdtase"/>
</dbReference>
<protein>
    <submittedName>
        <fullName evidence="7">Ecdysone oxidase-like</fullName>
    </submittedName>
</protein>
<dbReference type="PIRSF" id="PIRSF000137">
    <property type="entry name" value="Alcohol_oxidase"/>
    <property type="match status" value="1"/>
</dbReference>
<dbReference type="SUPFAM" id="SSF54373">
    <property type="entry name" value="FAD-linked reductases, C-terminal domain"/>
    <property type="match status" value="1"/>
</dbReference>
<comment type="similarity">
    <text evidence="2">Belongs to the GMC oxidoreductase family.</text>
</comment>
<dbReference type="PROSITE" id="PS00624">
    <property type="entry name" value="GMC_OXRED_2"/>
    <property type="match status" value="1"/>
</dbReference>
<dbReference type="PANTHER" id="PTHR11552:SF147">
    <property type="entry name" value="CHOLINE DEHYDROGENASE, MITOCHONDRIAL"/>
    <property type="match status" value="1"/>
</dbReference>
<dbReference type="InterPro" id="IPR007867">
    <property type="entry name" value="GMC_OxRtase_C"/>
</dbReference>
<accession>A0ABM4AKU0</accession>
<dbReference type="Pfam" id="PF00732">
    <property type="entry name" value="GMC_oxred_N"/>
    <property type="match status" value="1"/>
</dbReference>
<dbReference type="Gene3D" id="3.50.50.60">
    <property type="entry name" value="FAD/NAD(P)-binding domain"/>
    <property type="match status" value="1"/>
</dbReference>
<dbReference type="InterPro" id="IPR036188">
    <property type="entry name" value="FAD/NAD-bd_sf"/>
</dbReference>
<dbReference type="Gene3D" id="3.30.560.10">
    <property type="entry name" value="Glucose Oxidase, domain 3"/>
    <property type="match status" value="1"/>
</dbReference>
<dbReference type="SUPFAM" id="SSF51905">
    <property type="entry name" value="FAD/NAD(P)-binding domain"/>
    <property type="match status" value="1"/>
</dbReference>
<keyword evidence="6" id="KW-1185">Reference proteome</keyword>